<evidence type="ECO:0000256" key="1">
    <source>
        <dbReference type="ARBA" id="ARBA00001933"/>
    </source>
</evidence>
<gene>
    <name evidence="8" type="ORF">PaelaDRAFT_2262</name>
</gene>
<evidence type="ECO:0000256" key="4">
    <source>
        <dbReference type="ARBA" id="ARBA00022898"/>
    </source>
</evidence>
<name>G4HE51_9BACL</name>
<dbReference type="PANTHER" id="PTHR11601:SF50">
    <property type="entry name" value="CYSTEINE DESULFURASE ISCS 2-RELATED"/>
    <property type="match status" value="1"/>
</dbReference>
<dbReference type="Proteomes" id="UP000003891">
    <property type="component" value="Unassembled WGS sequence"/>
</dbReference>
<evidence type="ECO:0000313" key="8">
    <source>
        <dbReference type="EMBL" id="EHB65120.1"/>
    </source>
</evidence>
<evidence type="ECO:0000256" key="5">
    <source>
        <dbReference type="ARBA" id="ARBA00023004"/>
    </source>
</evidence>
<dbReference type="InterPro" id="IPR015422">
    <property type="entry name" value="PyrdxlP-dep_Trfase_small"/>
</dbReference>
<comment type="similarity">
    <text evidence="2">Belongs to the class-V pyridoxal-phosphate-dependent aminotransferase family. NifS/IscS subfamily.</text>
</comment>
<evidence type="ECO:0000256" key="6">
    <source>
        <dbReference type="ARBA" id="ARBA00023014"/>
    </source>
</evidence>
<sequence>MTLIYWDHAATTPPLEQVVDTMSEIMKMHYANPSALHRSGEAAGKLLKRAREVCAAALQVQPGEIVLTSGATESNNMAIKGAAMRYRSRGQHIITTGTEHPSVYECCKQLESLGWEVTYLPVDAEGIVDLAALAAAIRKDTVLVSIMHVNNEMGAISPLADIGRIVKERNPRTLLHVDGVQGFGKLPVELSAWQADLYSLSAHKFNGPRGMGLLYVKQGVQLFPILSGGSQESGHRAGTENVAGAVAMSKAMRLAQEGQPELHARLTEIRDILLREIRQIPGLELNSSERSAPHIVHFSCPGLKPEVMVHALEELGMLVSTKSACSSKLSEPSRVLLAMGKNAAHASSGIRISLGKEHQPEDAASLAQALRVVCGKLRPIMEREGQRE</sequence>
<dbReference type="Gene3D" id="3.90.1150.10">
    <property type="entry name" value="Aspartate Aminotransferase, domain 1"/>
    <property type="match status" value="1"/>
</dbReference>
<evidence type="ECO:0000256" key="2">
    <source>
        <dbReference type="ARBA" id="ARBA00006490"/>
    </source>
</evidence>
<dbReference type="PANTHER" id="PTHR11601">
    <property type="entry name" value="CYSTEINE DESULFURYLASE FAMILY MEMBER"/>
    <property type="match status" value="1"/>
</dbReference>
<evidence type="ECO:0000313" key="9">
    <source>
        <dbReference type="Proteomes" id="UP000003891"/>
    </source>
</evidence>
<organism evidence="8 9">
    <name type="scientific">Paenibacillus lactis 154</name>
    <dbReference type="NCBI Taxonomy" id="743719"/>
    <lineage>
        <taxon>Bacteria</taxon>
        <taxon>Bacillati</taxon>
        <taxon>Bacillota</taxon>
        <taxon>Bacilli</taxon>
        <taxon>Bacillales</taxon>
        <taxon>Paenibacillaceae</taxon>
        <taxon>Paenibacillus</taxon>
    </lineage>
</organism>
<keyword evidence="8" id="KW-0032">Aminotransferase</keyword>
<keyword evidence="8" id="KW-0808">Transferase</keyword>
<dbReference type="Pfam" id="PF00266">
    <property type="entry name" value="Aminotran_5"/>
    <property type="match status" value="1"/>
</dbReference>
<dbReference type="Gene3D" id="3.40.640.10">
    <property type="entry name" value="Type I PLP-dependent aspartate aminotransferase-like (Major domain)"/>
    <property type="match status" value="1"/>
</dbReference>
<keyword evidence="5" id="KW-0408">Iron</keyword>
<comment type="cofactor">
    <cofactor evidence="1">
        <name>pyridoxal 5'-phosphate</name>
        <dbReference type="ChEBI" id="CHEBI:597326"/>
    </cofactor>
</comment>
<reference evidence="8 9" key="1">
    <citation type="submission" date="2011-09" db="EMBL/GenBank/DDBJ databases">
        <title>The draft genome of Paenibacillus lactis 154.</title>
        <authorList>
            <consortium name="US DOE Joint Genome Institute (JGI-PGF)"/>
            <person name="Lucas S."/>
            <person name="Han J."/>
            <person name="Lapidus A."/>
            <person name="Cheng J.-F."/>
            <person name="Goodwin L."/>
            <person name="Pitluck S."/>
            <person name="Peters L."/>
            <person name="Land M.L."/>
            <person name="Hauser L."/>
            <person name="Siebers A."/>
            <person name="Thelen M."/>
            <person name="Hugenholtz P."/>
            <person name="Allgaier M."/>
            <person name="Woyke T.J."/>
        </authorList>
    </citation>
    <scope>NUCLEOTIDE SEQUENCE [LARGE SCALE GENOMIC DNA]</scope>
    <source>
        <strain evidence="8 9">154</strain>
    </source>
</reference>
<dbReference type="InterPro" id="IPR015424">
    <property type="entry name" value="PyrdxlP-dep_Trfase"/>
</dbReference>
<dbReference type="GO" id="GO:0051536">
    <property type="term" value="F:iron-sulfur cluster binding"/>
    <property type="evidence" value="ECO:0007669"/>
    <property type="project" value="UniProtKB-KW"/>
</dbReference>
<dbReference type="SUPFAM" id="SSF53383">
    <property type="entry name" value="PLP-dependent transferases"/>
    <property type="match status" value="1"/>
</dbReference>
<dbReference type="InterPro" id="IPR000192">
    <property type="entry name" value="Aminotrans_V_dom"/>
</dbReference>
<dbReference type="GO" id="GO:0031071">
    <property type="term" value="F:cysteine desulfurase activity"/>
    <property type="evidence" value="ECO:0007669"/>
    <property type="project" value="UniProtKB-ARBA"/>
</dbReference>
<dbReference type="InterPro" id="IPR015421">
    <property type="entry name" value="PyrdxlP-dep_Trfase_major"/>
</dbReference>
<accession>G4HE51</accession>
<dbReference type="eggNOG" id="COG1104">
    <property type="taxonomic scope" value="Bacteria"/>
</dbReference>
<dbReference type="STRING" id="743719.PaelaDRAFT_2262"/>
<dbReference type="GO" id="GO:0008483">
    <property type="term" value="F:transaminase activity"/>
    <property type="evidence" value="ECO:0007669"/>
    <property type="project" value="UniProtKB-KW"/>
</dbReference>
<keyword evidence="3" id="KW-0479">Metal-binding</keyword>
<dbReference type="AlphaFoldDB" id="G4HE51"/>
<dbReference type="PATRIC" id="fig|743719.3.peg.2289"/>
<dbReference type="InterPro" id="IPR016454">
    <property type="entry name" value="Cysteine_dSase"/>
</dbReference>
<proteinExistence type="inferred from homology"/>
<evidence type="ECO:0000259" key="7">
    <source>
        <dbReference type="Pfam" id="PF00266"/>
    </source>
</evidence>
<evidence type="ECO:0000256" key="3">
    <source>
        <dbReference type="ARBA" id="ARBA00022723"/>
    </source>
</evidence>
<dbReference type="Gene3D" id="1.10.260.50">
    <property type="match status" value="1"/>
</dbReference>
<protein>
    <submittedName>
        <fullName evidence="8">Aminotransferase class V</fullName>
    </submittedName>
</protein>
<feature type="domain" description="Aminotransferase class V" evidence="7">
    <location>
        <begin position="4"/>
        <end position="363"/>
    </location>
</feature>
<dbReference type="EMBL" id="AGIP01000004">
    <property type="protein sequence ID" value="EHB65120.1"/>
    <property type="molecule type" value="Genomic_DNA"/>
</dbReference>
<dbReference type="FunFam" id="3.40.640.10:FF:000084">
    <property type="entry name" value="IscS-like cysteine desulfurase"/>
    <property type="match status" value="1"/>
</dbReference>
<keyword evidence="6" id="KW-0411">Iron-sulfur</keyword>
<dbReference type="GO" id="GO:0046872">
    <property type="term" value="F:metal ion binding"/>
    <property type="evidence" value="ECO:0007669"/>
    <property type="project" value="UniProtKB-KW"/>
</dbReference>
<dbReference type="PIRSF" id="PIRSF005572">
    <property type="entry name" value="NifS"/>
    <property type="match status" value="1"/>
</dbReference>
<keyword evidence="4" id="KW-0663">Pyridoxal phosphate</keyword>